<protein>
    <submittedName>
        <fullName evidence="4">Glycoside hydrolase</fullName>
    </submittedName>
</protein>
<dbReference type="InterPro" id="IPR018077">
    <property type="entry name" value="Glyco_hydro_fam25_subgr"/>
</dbReference>
<evidence type="ECO:0000313" key="4">
    <source>
        <dbReference type="EMBL" id="MBO7745097.1"/>
    </source>
</evidence>
<dbReference type="SUPFAM" id="SSF51445">
    <property type="entry name" value="(Trans)glycosidases"/>
    <property type="match status" value="1"/>
</dbReference>
<dbReference type="CDD" id="cd00599">
    <property type="entry name" value="GH25_muramidase"/>
    <property type="match status" value="1"/>
</dbReference>
<dbReference type="GO" id="GO:0016787">
    <property type="term" value="F:hydrolase activity"/>
    <property type="evidence" value="ECO:0007669"/>
    <property type="project" value="UniProtKB-KW"/>
</dbReference>
<proteinExistence type="inferred from homology"/>
<dbReference type="Proteomes" id="UP000670947">
    <property type="component" value="Unassembled WGS sequence"/>
</dbReference>
<evidence type="ECO:0000256" key="3">
    <source>
        <dbReference type="ARBA" id="ARBA00023295"/>
    </source>
</evidence>
<comment type="caution">
    <text evidence="4">The sequence shown here is derived from an EMBL/GenBank/DDBJ whole genome shotgun (WGS) entry which is preliminary data.</text>
</comment>
<name>A0ABS3W9W4_9BACL</name>
<dbReference type="InterPro" id="IPR002053">
    <property type="entry name" value="Glyco_hydro_25"/>
</dbReference>
<organism evidence="4 5">
    <name type="scientific">Paenibacillus artemisiicola</name>
    <dbReference type="NCBI Taxonomy" id="1172618"/>
    <lineage>
        <taxon>Bacteria</taxon>
        <taxon>Bacillati</taxon>
        <taxon>Bacillota</taxon>
        <taxon>Bacilli</taxon>
        <taxon>Bacillales</taxon>
        <taxon>Paenibacillaceae</taxon>
        <taxon>Paenibacillus</taxon>
    </lineage>
</organism>
<comment type="similarity">
    <text evidence="1">Belongs to the glycosyl hydrolase 25 family.</text>
</comment>
<dbReference type="Pfam" id="PF01183">
    <property type="entry name" value="Glyco_hydro_25"/>
    <property type="match status" value="1"/>
</dbReference>
<dbReference type="EMBL" id="JAGGDJ010000007">
    <property type="protein sequence ID" value="MBO7745097.1"/>
    <property type="molecule type" value="Genomic_DNA"/>
</dbReference>
<evidence type="ECO:0000256" key="2">
    <source>
        <dbReference type="ARBA" id="ARBA00022801"/>
    </source>
</evidence>
<dbReference type="RefSeq" id="WP_208848002.1">
    <property type="nucleotide sequence ID" value="NZ_JAGGDJ010000007.1"/>
</dbReference>
<evidence type="ECO:0000256" key="1">
    <source>
        <dbReference type="ARBA" id="ARBA00010646"/>
    </source>
</evidence>
<keyword evidence="2 4" id="KW-0378">Hydrolase</keyword>
<dbReference type="SMART" id="SM00641">
    <property type="entry name" value="Glyco_25"/>
    <property type="match status" value="1"/>
</dbReference>
<dbReference type="Gene3D" id="3.20.20.80">
    <property type="entry name" value="Glycosidases"/>
    <property type="match status" value="1"/>
</dbReference>
<keyword evidence="5" id="KW-1185">Reference proteome</keyword>
<evidence type="ECO:0000313" key="5">
    <source>
        <dbReference type="Proteomes" id="UP000670947"/>
    </source>
</evidence>
<dbReference type="PANTHER" id="PTHR34135:SF2">
    <property type="entry name" value="LYSOZYME"/>
    <property type="match status" value="1"/>
</dbReference>
<sequence>MQSKSASNVKVIDVSHHQSDRGAIDWAAVKEDGVAGAFVKASEGGSGRDKGFAANASGAAAAGLKVGFYHYAHPELNAPKEEAANFASAVEGRKADFPHVLDVEGEARKIGAEKLTAWCADWLQEVERLAGHPVMVYTGASFARSNLGQALGKWPLWVAHYDAVTPMANPTWAQWAVFQYTSEGSVNGIQGNVDVNAMEQSFFDAYGGSPGARPADADADADAIKIVVNDKLAGYGRILDGHAYAPLQHLGEALGLQVAWNEKESVPYVGGRAIRAFKLIGGKAYIGVRSAAELLGGRVSYDEATKKVHYYG</sequence>
<reference evidence="4 5" key="1">
    <citation type="submission" date="2021-03" db="EMBL/GenBank/DDBJ databases">
        <title>Paenibacillus artemisicola MWE-103 whole genome sequence.</title>
        <authorList>
            <person name="Ham Y.J."/>
        </authorList>
    </citation>
    <scope>NUCLEOTIDE SEQUENCE [LARGE SCALE GENOMIC DNA]</scope>
    <source>
        <strain evidence="4 5">MWE-103</strain>
    </source>
</reference>
<dbReference type="PROSITE" id="PS51904">
    <property type="entry name" value="GLYCOSYL_HYDROL_F25_2"/>
    <property type="match status" value="1"/>
</dbReference>
<keyword evidence="3" id="KW-0326">Glycosidase</keyword>
<dbReference type="InterPro" id="IPR017853">
    <property type="entry name" value="GH"/>
</dbReference>
<accession>A0ABS3W9W4</accession>
<dbReference type="PANTHER" id="PTHR34135">
    <property type="entry name" value="LYSOZYME"/>
    <property type="match status" value="1"/>
</dbReference>
<gene>
    <name evidence="4" type="ORF">I8J29_12880</name>
</gene>